<dbReference type="CDD" id="cd01542">
    <property type="entry name" value="PBP1_TreR-like"/>
    <property type="match status" value="1"/>
</dbReference>
<dbReference type="InterPro" id="IPR010982">
    <property type="entry name" value="Lambda_DNA-bd_dom_sf"/>
</dbReference>
<keyword evidence="2" id="KW-0238">DNA-binding</keyword>
<dbReference type="InterPro" id="IPR000843">
    <property type="entry name" value="HTH_LacI"/>
</dbReference>
<keyword evidence="6" id="KW-1185">Reference proteome</keyword>
<evidence type="ECO:0000256" key="2">
    <source>
        <dbReference type="ARBA" id="ARBA00023125"/>
    </source>
</evidence>
<dbReference type="SUPFAM" id="SSF47413">
    <property type="entry name" value="lambda repressor-like DNA-binding domains"/>
    <property type="match status" value="1"/>
</dbReference>
<dbReference type="OrthoDB" id="3180992at2"/>
<dbReference type="InterPro" id="IPR028082">
    <property type="entry name" value="Peripla_BP_I"/>
</dbReference>
<dbReference type="CDD" id="cd01392">
    <property type="entry name" value="HTH_LacI"/>
    <property type="match status" value="1"/>
</dbReference>
<evidence type="ECO:0000313" key="5">
    <source>
        <dbReference type="EMBL" id="SCP98568.1"/>
    </source>
</evidence>
<dbReference type="Proteomes" id="UP000199315">
    <property type="component" value="Unassembled WGS sequence"/>
</dbReference>
<gene>
    <name evidence="5" type="ORF">SAMN05421730_102244</name>
</gene>
<dbReference type="RefSeq" id="WP_091235611.1">
    <property type="nucleotide sequence ID" value="NZ_FMKA01000022.1"/>
</dbReference>
<name>A0A1D3TWF1_9FIRM</name>
<organism evidence="5 6">
    <name type="scientific">Anaerobium acetethylicum</name>
    <dbReference type="NCBI Taxonomy" id="1619234"/>
    <lineage>
        <taxon>Bacteria</taxon>
        <taxon>Bacillati</taxon>
        <taxon>Bacillota</taxon>
        <taxon>Clostridia</taxon>
        <taxon>Lachnospirales</taxon>
        <taxon>Lachnospiraceae</taxon>
        <taxon>Anaerobium</taxon>
    </lineage>
</organism>
<dbReference type="Pfam" id="PF00532">
    <property type="entry name" value="Peripla_BP_1"/>
    <property type="match status" value="1"/>
</dbReference>
<protein>
    <submittedName>
        <fullName evidence="5">LacI family transcriptional regulator, sucrose operon repressor</fullName>
    </submittedName>
</protein>
<dbReference type="PROSITE" id="PS00356">
    <property type="entry name" value="HTH_LACI_1"/>
    <property type="match status" value="1"/>
</dbReference>
<dbReference type="Pfam" id="PF00356">
    <property type="entry name" value="LacI"/>
    <property type="match status" value="1"/>
</dbReference>
<evidence type="ECO:0000313" key="6">
    <source>
        <dbReference type="Proteomes" id="UP000199315"/>
    </source>
</evidence>
<keyword evidence="3" id="KW-0804">Transcription</keyword>
<accession>A0A1D3TWF1</accession>
<dbReference type="PANTHER" id="PTHR30146:SF154">
    <property type="entry name" value="TRANSCRIPTION REGULATOR, MEMBER OF GALR FAMILY"/>
    <property type="match status" value="1"/>
</dbReference>
<dbReference type="Gene3D" id="1.10.260.40">
    <property type="entry name" value="lambda repressor-like DNA-binding domains"/>
    <property type="match status" value="1"/>
</dbReference>
<reference evidence="5 6" key="1">
    <citation type="submission" date="2016-09" db="EMBL/GenBank/DDBJ databases">
        <authorList>
            <person name="Capua I."/>
            <person name="De Benedictis P."/>
            <person name="Joannis T."/>
            <person name="Lombin L.H."/>
            <person name="Cattoli G."/>
        </authorList>
    </citation>
    <scope>NUCLEOTIDE SEQUENCE [LARGE SCALE GENOMIC DNA]</scope>
    <source>
        <strain evidence="5 6">GluBS11</strain>
    </source>
</reference>
<dbReference type="InterPro" id="IPR001761">
    <property type="entry name" value="Peripla_BP/Lac1_sug-bd_dom"/>
</dbReference>
<evidence type="ECO:0000256" key="3">
    <source>
        <dbReference type="ARBA" id="ARBA00023163"/>
    </source>
</evidence>
<evidence type="ECO:0000256" key="1">
    <source>
        <dbReference type="ARBA" id="ARBA00023015"/>
    </source>
</evidence>
<dbReference type="PANTHER" id="PTHR30146">
    <property type="entry name" value="LACI-RELATED TRANSCRIPTIONAL REPRESSOR"/>
    <property type="match status" value="1"/>
</dbReference>
<sequence>MNINEIANLAGVSRATVSRYLNNGYVSQDKKEKIQKVIAQTGYQPSAYAKTLRTKKTHLIGVIIPKINSDSISRMVAGISDVLAEAGYQLLLANTNNDEKEELKYLSVFKQNNIDGIILLGTVITKEHRKAFKELEVPIVILGQQVDGYSCVYYDDFNAARELAEMLLETGKKIGYIGVTQKDEAVGKRRREGFLAALQEKDALDGNEAYSEAEFDMESGCEKAKELLGKHPELDTIFCATDTIAIGAMNCLKEQGKRIPQDVQIAGMGDSRLAMVTTPKLTTVHYFYKSCGMEAAKMLLSQVQGDRVRKEVKMGYEIVVHDSTRQRKSRD</sequence>
<dbReference type="EMBL" id="FMKA01000022">
    <property type="protein sequence ID" value="SCP98568.1"/>
    <property type="molecule type" value="Genomic_DNA"/>
</dbReference>
<feature type="domain" description="HTH lacI-type" evidence="4">
    <location>
        <begin position="1"/>
        <end position="54"/>
    </location>
</feature>
<dbReference type="PROSITE" id="PS50932">
    <property type="entry name" value="HTH_LACI_2"/>
    <property type="match status" value="1"/>
</dbReference>
<keyword evidence="1" id="KW-0805">Transcription regulation</keyword>
<evidence type="ECO:0000259" key="4">
    <source>
        <dbReference type="PROSITE" id="PS50932"/>
    </source>
</evidence>
<proteinExistence type="predicted"/>
<dbReference type="SMART" id="SM00354">
    <property type="entry name" value="HTH_LACI"/>
    <property type="match status" value="1"/>
</dbReference>
<dbReference type="STRING" id="1619234.SAMN05421730_102244"/>
<dbReference type="GO" id="GO:0000976">
    <property type="term" value="F:transcription cis-regulatory region binding"/>
    <property type="evidence" value="ECO:0007669"/>
    <property type="project" value="TreeGrafter"/>
</dbReference>
<dbReference type="AlphaFoldDB" id="A0A1D3TWF1"/>
<dbReference type="Gene3D" id="3.40.50.2300">
    <property type="match status" value="2"/>
</dbReference>
<dbReference type="GO" id="GO:0003700">
    <property type="term" value="F:DNA-binding transcription factor activity"/>
    <property type="evidence" value="ECO:0007669"/>
    <property type="project" value="TreeGrafter"/>
</dbReference>
<dbReference type="SUPFAM" id="SSF53822">
    <property type="entry name" value="Periplasmic binding protein-like I"/>
    <property type="match status" value="1"/>
</dbReference>